<sequence length="633" mass="71514">MCFLILIVPFVALGTLLPYHGKPLPQWPFRITINSLISIYSTVLKAAISVVLSSGLGQLQWAWFRSLRPLHDAVRYDEATRGPWGSLQILYFHRLRQPLTALGALIMILTVGVDPFVQQVLRTVDCNSYSDHEQALLPRANVFGDFGIKDDPFLSISKEQLDLRSATFEGVMSSGTTDASQCPTGNCTFPTNFTTLGICHQCHDESDQISVVRTCVPAFPLWRRNWDHCSENSSVVINSTLRIDNENNTLDMTFPWPTGETYRQSEPRTMNHMDMFKMMSRMDQAGVEIFFLVGETLYSQSKVDPFRGQQIGGCEGRTNWRCQGRGAAKCTLKICVREYSATVEAGLLRETLLSQSTPMMIPPPGFPKSDLDLKNIPAILDAHCFDAALSRDLEQRGYQLDPQVRWHSFNVSQDNQTTTPMYPTLLEKGCLFSVPDRGKLLAGMGSVYSEIGFELKTRLKKDGTLEPFLNTFSLTQEMLHIYNYGDVDFERIDKIMANVSESLTRFIRTHGNPEYPKPAVGLVWRHTVCARVDWWWSLYPVTLAFGSLVFFVLVLCLQDREIPVWKSSPLVWILRGSAARDQGGTVGHLSRFPQSGKDELEKTSRQIGVSLQTGFMQYYQLEKLPHEGSTEQI</sequence>
<accession>A0ABR1QPP2</accession>
<evidence type="ECO:0000313" key="2">
    <source>
        <dbReference type="EMBL" id="KAK7961909.1"/>
    </source>
</evidence>
<name>A0ABR1QPP2_9PEZI</name>
<dbReference type="Proteomes" id="UP001391051">
    <property type="component" value="Unassembled WGS sequence"/>
</dbReference>
<keyword evidence="1" id="KW-0812">Transmembrane</keyword>
<evidence type="ECO:0000256" key="1">
    <source>
        <dbReference type="SAM" id="Phobius"/>
    </source>
</evidence>
<dbReference type="Pfam" id="PF11374">
    <property type="entry name" value="DUF3176"/>
    <property type="match status" value="1"/>
</dbReference>
<keyword evidence="3" id="KW-1185">Reference proteome</keyword>
<proteinExistence type="predicted"/>
<protein>
    <submittedName>
        <fullName evidence="2">Uncharacterized protein</fullName>
    </submittedName>
</protein>
<organism evidence="2 3">
    <name type="scientific">Apiospora aurea</name>
    <dbReference type="NCBI Taxonomy" id="335848"/>
    <lineage>
        <taxon>Eukaryota</taxon>
        <taxon>Fungi</taxon>
        <taxon>Dikarya</taxon>
        <taxon>Ascomycota</taxon>
        <taxon>Pezizomycotina</taxon>
        <taxon>Sordariomycetes</taxon>
        <taxon>Xylariomycetidae</taxon>
        <taxon>Amphisphaeriales</taxon>
        <taxon>Apiosporaceae</taxon>
        <taxon>Apiospora</taxon>
    </lineage>
</organism>
<keyword evidence="1" id="KW-0472">Membrane</keyword>
<keyword evidence="1" id="KW-1133">Transmembrane helix</keyword>
<gene>
    <name evidence="2" type="ORF">PG986_002734</name>
</gene>
<evidence type="ECO:0000313" key="3">
    <source>
        <dbReference type="Proteomes" id="UP001391051"/>
    </source>
</evidence>
<dbReference type="GeneID" id="92072018"/>
<comment type="caution">
    <text evidence="2">The sequence shown here is derived from an EMBL/GenBank/DDBJ whole genome shotgun (WGS) entry which is preliminary data.</text>
</comment>
<dbReference type="EMBL" id="JAQQWE010000002">
    <property type="protein sequence ID" value="KAK7961909.1"/>
    <property type="molecule type" value="Genomic_DNA"/>
</dbReference>
<dbReference type="PANTHER" id="PTHR35394:SF5">
    <property type="entry name" value="DUF3176 DOMAIN-CONTAINING PROTEIN"/>
    <property type="match status" value="1"/>
</dbReference>
<reference evidence="2 3" key="1">
    <citation type="submission" date="2023-01" db="EMBL/GenBank/DDBJ databases">
        <title>Analysis of 21 Apiospora genomes using comparative genomics revels a genus with tremendous synthesis potential of carbohydrate active enzymes and secondary metabolites.</title>
        <authorList>
            <person name="Sorensen T."/>
        </authorList>
    </citation>
    <scope>NUCLEOTIDE SEQUENCE [LARGE SCALE GENOMIC DNA]</scope>
    <source>
        <strain evidence="2 3">CBS 24483</strain>
    </source>
</reference>
<dbReference type="RefSeq" id="XP_066704020.1">
    <property type="nucleotide sequence ID" value="XM_066838956.1"/>
</dbReference>
<feature type="transmembrane region" description="Helical" evidence="1">
    <location>
        <begin position="534"/>
        <end position="557"/>
    </location>
</feature>
<dbReference type="PANTHER" id="PTHR35394">
    <property type="entry name" value="DUF3176 DOMAIN-CONTAINING PROTEIN"/>
    <property type="match status" value="1"/>
</dbReference>
<dbReference type="InterPro" id="IPR021514">
    <property type="entry name" value="DUF3176"/>
</dbReference>